<dbReference type="Gene3D" id="2.120.10.30">
    <property type="entry name" value="TolB, C-terminal domain"/>
    <property type="match status" value="1"/>
</dbReference>
<accession>A0RYK1</accession>
<evidence type="ECO:0000313" key="4">
    <source>
        <dbReference type="EMBL" id="ABK78418.1"/>
    </source>
</evidence>
<dbReference type="PROSITE" id="PS51125">
    <property type="entry name" value="NHL"/>
    <property type="match status" value="1"/>
</dbReference>
<organism evidence="4 5">
    <name type="scientific">Cenarchaeum symbiosum (strain A)</name>
    <dbReference type="NCBI Taxonomy" id="414004"/>
    <lineage>
        <taxon>Archaea</taxon>
        <taxon>Nitrososphaerota</taxon>
        <taxon>Candidatus Cenarchaeales</taxon>
        <taxon>Candidatus Cenarchaeaceae</taxon>
        <taxon>Candidatus Cenarchaeum</taxon>
    </lineage>
</organism>
<feature type="transmembrane region" description="Helical" evidence="3">
    <location>
        <begin position="32"/>
        <end position="51"/>
    </location>
</feature>
<dbReference type="KEGG" id="csy:CENSYa_1808"/>
<reference evidence="4 5" key="1">
    <citation type="journal article" date="2006" name="Proc. Natl. Acad. Sci. U.S.A.">
        <title>Genomic analysis of the uncultivated marine crenarchaeote Cenarchaeum symbiosum.</title>
        <authorList>
            <person name="Hallam S.J."/>
            <person name="Konstantinidis K.T."/>
            <person name="Putnam N."/>
            <person name="Schleper C."/>
            <person name="Watanabe Y."/>
            <person name="Sugahara J."/>
            <person name="Preston C."/>
            <person name="de la Torre J."/>
            <person name="Richardson P.M."/>
            <person name="DeLong E.F."/>
        </authorList>
    </citation>
    <scope>NUCLEOTIDE SEQUENCE [LARGE SCALE GENOMIC DNA]</scope>
    <source>
        <strain evidence="5">A</strain>
    </source>
</reference>
<dbReference type="PATRIC" id="fig|414004.10.peg.1650"/>
<dbReference type="PANTHER" id="PTHR24104:SF25">
    <property type="entry name" value="PROTEIN LIN-41"/>
    <property type="match status" value="1"/>
</dbReference>
<dbReference type="GO" id="GO:0008270">
    <property type="term" value="F:zinc ion binding"/>
    <property type="evidence" value="ECO:0007669"/>
    <property type="project" value="UniProtKB-KW"/>
</dbReference>
<keyword evidence="1" id="KW-0677">Repeat</keyword>
<dbReference type="EnsemblBacteria" id="ABK78418">
    <property type="protein sequence ID" value="ABK78418"/>
    <property type="gene ID" value="CENSYa_1808"/>
</dbReference>
<gene>
    <name evidence="4" type="ordered locus">CENSYa_1808</name>
</gene>
<dbReference type="GO" id="GO:0000209">
    <property type="term" value="P:protein polyubiquitination"/>
    <property type="evidence" value="ECO:0007669"/>
    <property type="project" value="TreeGrafter"/>
</dbReference>
<feature type="compositionally biased region" description="Basic and acidic residues" evidence="2">
    <location>
        <begin position="1485"/>
        <end position="1501"/>
    </location>
</feature>
<dbReference type="SUPFAM" id="SSF50969">
    <property type="entry name" value="YVTN repeat-like/Quinoprotein amine dehydrogenase"/>
    <property type="match status" value="1"/>
</dbReference>
<dbReference type="GO" id="GO:0061630">
    <property type="term" value="F:ubiquitin protein ligase activity"/>
    <property type="evidence" value="ECO:0007669"/>
    <property type="project" value="TreeGrafter"/>
</dbReference>
<protein>
    <submittedName>
        <fullName evidence="4">RTX family exoprotein</fullName>
    </submittedName>
</protein>
<keyword evidence="3" id="KW-0472">Membrane</keyword>
<feature type="region of interest" description="Disordered" evidence="2">
    <location>
        <begin position="1475"/>
        <end position="1563"/>
    </location>
</feature>
<sequence>MDGSRITRNGSAAGSRNRPDCKARIRVRLGGLPVYLALATVLVTFALGTSYSQTGGFTLDSAELAADGGSITLAFSDNVDPENITAGAFGVPGSIVTGAAVSGNEVVLTLAEPAPADDPPMVILYGSISALNSEGSVVAAEAAILDEIFFDEPGTDLSGREGAPFAYITDLEHNSTHLFATEGLYNGLLIYDDELNLVDWTGIGFSNISYTGVGIDGTDVVATVSTPATTGIFIIDSSGNQSGVIITSEVGYPIDVDLNPGIVVADFGNNQVAVYDLNSPDLQLTFGNDGSDNRTAPGQLFQPSGVETNGTHIFVADFGNGRVQVFNATGAPQEILNASHGESSGPSDVHVSDDVMLVSHETGVVVLDNSRNIVQEFGAPDAGYLVNSVTSNGTHVFVSEYAADLTSGLTDRVRVYEYSSVQPGTAQGVGAIVDGPLDVRAEADALSISDSVAVSGAEPASAARPASDALPIAEGAVIYTTFERPASDAPLVAELASADRTIDSGEVMRSAADALSLADSVAVSAMVARPATDAPTVAERASADRTIDSGEVMRSAADALSLADSVAVSAMVARPATDAPTVAERASADRTIDSGEVMRSAADALSLADSVAVSAMVARPATDAPTVAERASADRIIDSGEVMRSAADALSLADSVSVSAMVARPATDAPTVAERASADRTIDSGEVMRSAADALSIADSVAVSAMAARPVSDAPTVAERASADRTIDSETVMRSAADAPSPSDSTDIILAAVRAAVDAPTVSENNDVDLSGEIRESDAPGHSDRVSLGTGLAAADAPLVSERIDGMRMGMTQAADAPMVSDGAEVMQDGIIQKTVAPEFIETVVRSVSLGTGDAPAVSERETSMGMILLSTSDAPGITDSAHTTPTVRLVSANSAAEKENGTVAITITFSEPVDVTSAPQLLLEVGVDNVTAEYASGSGTTELVFSYTVLDGHNSPDLAYTGTGALIPGNGTISAADDGAAADLTLPQPGSPSSLSGSSNVVIDTIFPSIARILATGNYILEAATSEPLNINSTNIELAVDGLPANATMVDTVAGNNLLITTNRTLLDAQNITVQFTGVTDPAGNPLAEDEYNLTDNDKALLDGREVVIDDDGNLLVIHDRLPDVVRIGDETRGEPLILNLENVRSSDGASATLPSNITVTRMNVNRDNVTLLLPANLTLSGFNDTQQIIIQDPTRPLNVNGTPRETSVEVGLPNVDLLLGMPVEIGLDGVPGDLGYRINSTNMTTVINRCDGNSPDGADVHRANGSACLVNTGNNFTILTYGLSTFGLFIPTLEPVSPPTPTPAPLPRRGGGGGGGGGSILSGPSVESSASLGFASGGQDALGSPSGILLAPGGTLVITPEIESDGFTARVFGMEVILYGAGGQEDARVRYSAVPVLLNSEQCSGESHTSDRIFSCDASSVISEEDTGYTLDASDQLSLEIPLEDEFEGTMSVMLQDSRGILLLSHDRAVYGLSTGQPDAPDDVERGDAPGGDVVREDGPSGMRDPAPEPPEDPAAASMDPEDPMDPEPRMGGEPGQPGPAGPGAGTEPTAEPEEPDDLLGMIMGWFRSLFGG</sequence>
<feature type="compositionally biased region" description="Pro residues" evidence="2">
    <location>
        <begin position="1299"/>
        <end position="1308"/>
    </location>
</feature>
<dbReference type="EMBL" id="DP000238">
    <property type="protein sequence ID" value="ABK78418.1"/>
    <property type="molecule type" value="Genomic_DNA"/>
</dbReference>
<feature type="compositionally biased region" description="Gly residues" evidence="2">
    <location>
        <begin position="1311"/>
        <end position="1322"/>
    </location>
</feature>
<evidence type="ECO:0000256" key="3">
    <source>
        <dbReference type="SAM" id="Phobius"/>
    </source>
</evidence>
<keyword evidence="5" id="KW-1185">Reference proteome</keyword>
<evidence type="ECO:0000256" key="2">
    <source>
        <dbReference type="SAM" id="MobiDB-lite"/>
    </source>
</evidence>
<dbReference type="GO" id="GO:0043161">
    <property type="term" value="P:proteasome-mediated ubiquitin-dependent protein catabolic process"/>
    <property type="evidence" value="ECO:0007669"/>
    <property type="project" value="TreeGrafter"/>
</dbReference>
<proteinExistence type="predicted"/>
<name>A0RYK1_CENSY</name>
<dbReference type="InterPro" id="IPR011044">
    <property type="entry name" value="Quino_amine_DH_bsu"/>
</dbReference>
<keyword evidence="3" id="KW-0812">Transmembrane</keyword>
<dbReference type="STRING" id="414004.CENSYa_1808"/>
<dbReference type="InterPro" id="IPR050952">
    <property type="entry name" value="TRIM-NHL_E3_ligases"/>
</dbReference>
<dbReference type="PANTHER" id="PTHR24104">
    <property type="entry name" value="E3 UBIQUITIN-PROTEIN LIGASE NHLRC1-RELATED"/>
    <property type="match status" value="1"/>
</dbReference>
<keyword evidence="3" id="KW-1133">Transmembrane helix</keyword>
<evidence type="ECO:0000256" key="1">
    <source>
        <dbReference type="ARBA" id="ARBA00022737"/>
    </source>
</evidence>
<feature type="region of interest" description="Disordered" evidence="2">
    <location>
        <begin position="1299"/>
        <end position="1324"/>
    </location>
</feature>
<dbReference type="InterPro" id="IPR011042">
    <property type="entry name" value="6-blade_b-propeller_TolB-like"/>
</dbReference>
<dbReference type="HOGENOM" id="CLU_245327_0_0_2"/>
<evidence type="ECO:0000313" key="5">
    <source>
        <dbReference type="Proteomes" id="UP000000758"/>
    </source>
</evidence>
<dbReference type="InterPro" id="IPR001258">
    <property type="entry name" value="NHL_repeat"/>
</dbReference>
<dbReference type="Proteomes" id="UP000000758">
    <property type="component" value="Chromosome"/>
</dbReference>